<evidence type="ECO:0000313" key="17">
    <source>
        <dbReference type="Proteomes" id="UP000266287"/>
    </source>
</evidence>
<dbReference type="PANTHER" id="PTHR32179">
    <property type="entry name" value="NICOTINATE-NUCLEOTIDE PYROPHOSPHORYLASE [CARBOXYLATING]"/>
    <property type="match status" value="1"/>
</dbReference>
<dbReference type="SUPFAM" id="SSF54675">
    <property type="entry name" value="Nicotinate/Quinolinate PRTase N-terminal domain-like"/>
    <property type="match status" value="1"/>
</dbReference>
<sequence length="295" mass="32288">MNSKRKSAKPYLNSKTRQLIKDVLTEDIGRGDLTTRAIISAQDKAIGAIIVKDKGIIAGLEVAQLVFRTVNRGESIKFKTKVKDGDKVKNGQIIVEMRGPAMPILTAERTALNFLQHLSGIATLTSKFVSAVNLYKAKITDTRKTTPGWRILEKYAVRKGGGLNHRMGLDDGILIKNNHHNIREGNIGQTVQLALRKAPLGMKVEVEVRNLKELKEACATEVNIIMLDNMTIGQIKRAVEFVNHIGKKVLLEASGGITLRNVRRIAATGVDLISVGALTHSAPILNMNLKIYGAS</sequence>
<dbReference type="GO" id="GO:0004514">
    <property type="term" value="F:nicotinate-nucleotide diphosphorylase (carboxylating) activity"/>
    <property type="evidence" value="ECO:0007669"/>
    <property type="project" value="UniProtKB-EC"/>
</dbReference>
<comment type="catalytic activity">
    <reaction evidence="10">
        <text>nicotinate beta-D-ribonucleotide + CO2 + diphosphate = quinolinate + 5-phospho-alpha-D-ribose 1-diphosphate + 2 H(+)</text>
        <dbReference type="Rhea" id="RHEA:12733"/>
        <dbReference type="ChEBI" id="CHEBI:15378"/>
        <dbReference type="ChEBI" id="CHEBI:16526"/>
        <dbReference type="ChEBI" id="CHEBI:29959"/>
        <dbReference type="ChEBI" id="CHEBI:33019"/>
        <dbReference type="ChEBI" id="CHEBI:57502"/>
        <dbReference type="ChEBI" id="CHEBI:58017"/>
        <dbReference type="EC" id="2.4.2.19"/>
    </reaction>
</comment>
<dbReference type="FunFam" id="3.90.1170.20:FF:000001">
    <property type="entry name" value="Nicotinate-nucleotide diphosphorylase (Carboxylating)"/>
    <property type="match status" value="1"/>
</dbReference>
<evidence type="ECO:0000256" key="13">
    <source>
        <dbReference type="PIRSR" id="PIRSR006250-1"/>
    </source>
</evidence>
<dbReference type="UniPathway" id="UPA00253">
    <property type="reaction ID" value="UER00331"/>
</dbReference>
<dbReference type="PANTHER" id="PTHR32179:SF3">
    <property type="entry name" value="NICOTINATE-NUCLEOTIDE PYROPHOSPHORYLASE [CARBOXYLATING]"/>
    <property type="match status" value="1"/>
</dbReference>
<feature type="binding site" evidence="13">
    <location>
        <position position="176"/>
    </location>
    <ligand>
        <name>substrate</name>
    </ligand>
</feature>
<comment type="similarity">
    <text evidence="3 12">Belongs to the NadC/ModD family.</text>
</comment>
<gene>
    <name evidence="16" type="primary">nadC</name>
    <name evidence="16" type="ORF">B9J77_01720</name>
</gene>
<dbReference type="GO" id="GO:0034213">
    <property type="term" value="P:quinolinate catabolic process"/>
    <property type="evidence" value="ECO:0007669"/>
    <property type="project" value="TreeGrafter"/>
</dbReference>
<dbReference type="InterPro" id="IPR027277">
    <property type="entry name" value="NadC/ModD"/>
</dbReference>
<evidence type="ECO:0000256" key="11">
    <source>
        <dbReference type="ARBA" id="ARBA00069173"/>
    </source>
</evidence>
<dbReference type="Gene3D" id="3.90.1170.20">
    <property type="entry name" value="Quinolinate phosphoribosyl transferase, N-terminal domain"/>
    <property type="match status" value="1"/>
</dbReference>
<organism evidence="16 17">
    <name type="scientific">candidate division NPL-UPA2 bacterium Unc8</name>
    <dbReference type="NCBI Taxonomy" id="1980939"/>
    <lineage>
        <taxon>Bacteria</taxon>
    </lineage>
</organism>
<feature type="binding site" evidence="13">
    <location>
        <position position="109"/>
    </location>
    <ligand>
        <name>substrate</name>
    </ligand>
</feature>
<dbReference type="InterPro" id="IPR037128">
    <property type="entry name" value="Quinolinate_PRibosylTase_N_sf"/>
</dbReference>
<feature type="binding site" evidence="13">
    <location>
        <begin position="254"/>
        <end position="256"/>
    </location>
    <ligand>
        <name>substrate</name>
    </ligand>
</feature>
<feature type="binding site" evidence="13">
    <location>
        <position position="228"/>
    </location>
    <ligand>
        <name>substrate</name>
    </ligand>
</feature>
<comment type="function">
    <text evidence="1">Involved in the catabolism of quinolinic acid (QA).</text>
</comment>
<keyword evidence="6" id="KW-0662">Pyridine nucleotide biosynthesis</keyword>
<comment type="caution">
    <text evidence="16">The sequence shown here is derived from an EMBL/GenBank/DDBJ whole genome shotgun (WGS) entry which is preliminary data.</text>
</comment>
<dbReference type="CDD" id="cd01572">
    <property type="entry name" value="QPRTase"/>
    <property type="match status" value="1"/>
</dbReference>
<dbReference type="InterPro" id="IPR004393">
    <property type="entry name" value="NadC"/>
</dbReference>
<evidence type="ECO:0000259" key="14">
    <source>
        <dbReference type="Pfam" id="PF01729"/>
    </source>
</evidence>
<feature type="binding site" evidence="13">
    <location>
        <begin position="275"/>
        <end position="277"/>
    </location>
    <ligand>
        <name>substrate</name>
    </ligand>
</feature>
<evidence type="ECO:0000256" key="5">
    <source>
        <dbReference type="ARBA" id="ARBA00011944"/>
    </source>
</evidence>
<name>A0A399FX99_UNCN2</name>
<dbReference type="EC" id="2.4.2.19" evidence="5"/>
<keyword evidence="7 12" id="KW-0328">Glycosyltransferase</keyword>
<evidence type="ECO:0000256" key="9">
    <source>
        <dbReference type="ARBA" id="ARBA00033102"/>
    </source>
</evidence>
<dbReference type="GO" id="GO:0009435">
    <property type="term" value="P:NAD+ biosynthetic process"/>
    <property type="evidence" value="ECO:0007669"/>
    <property type="project" value="UniProtKB-UniPathway"/>
</dbReference>
<feature type="domain" description="Quinolinate phosphoribosyl transferase C-terminal" evidence="14">
    <location>
        <begin position="121"/>
        <end position="290"/>
    </location>
</feature>
<proteinExistence type="inferred from homology"/>
<protein>
    <recommendedName>
        <fullName evidence="11">Probable nicotinate-nucleotide pyrophosphorylase [carboxylating]</fullName>
        <ecNumber evidence="5">2.4.2.19</ecNumber>
    </recommendedName>
    <alternativeName>
        <fullName evidence="9">Quinolinate phosphoribosyltransferase [decarboxylating]</fullName>
    </alternativeName>
</protein>
<feature type="binding site" evidence="13">
    <location>
        <position position="166"/>
    </location>
    <ligand>
        <name>substrate</name>
    </ligand>
</feature>
<evidence type="ECO:0000259" key="15">
    <source>
        <dbReference type="Pfam" id="PF02749"/>
    </source>
</evidence>
<evidence type="ECO:0000256" key="2">
    <source>
        <dbReference type="ARBA" id="ARBA00004893"/>
    </source>
</evidence>
<dbReference type="InterPro" id="IPR036068">
    <property type="entry name" value="Nicotinate_pribotase-like_C"/>
</dbReference>
<comment type="subunit">
    <text evidence="4">Hexamer formed by 3 homodimers.</text>
</comment>
<evidence type="ECO:0000256" key="8">
    <source>
        <dbReference type="ARBA" id="ARBA00022679"/>
    </source>
</evidence>
<dbReference type="Proteomes" id="UP000266287">
    <property type="component" value="Unassembled WGS sequence"/>
</dbReference>
<evidence type="ECO:0000256" key="6">
    <source>
        <dbReference type="ARBA" id="ARBA00022642"/>
    </source>
</evidence>
<reference evidence="16 17" key="1">
    <citation type="submission" date="2018-08" db="EMBL/GenBank/DDBJ databases">
        <title>Draft genome of candidate division NPL-UPA2 bacterium Unc8 that adapted to ultra-basic serpentinizing groundwater.</title>
        <authorList>
            <person name="Ishii S."/>
            <person name="Suzuki S."/>
            <person name="Nealson K.H."/>
        </authorList>
    </citation>
    <scope>NUCLEOTIDE SEQUENCE [LARGE SCALE GENOMIC DNA]</scope>
    <source>
        <strain evidence="16">Unc8</strain>
    </source>
</reference>
<evidence type="ECO:0000313" key="16">
    <source>
        <dbReference type="EMBL" id="RII00801.1"/>
    </source>
</evidence>
<dbReference type="SUPFAM" id="SSF51690">
    <property type="entry name" value="Nicotinate/Quinolinate PRTase C-terminal domain-like"/>
    <property type="match status" value="1"/>
</dbReference>
<dbReference type="PIRSF" id="PIRSF006250">
    <property type="entry name" value="NadC_ModD"/>
    <property type="match status" value="1"/>
</dbReference>
<keyword evidence="8 12" id="KW-0808">Transferase</keyword>
<dbReference type="InterPro" id="IPR013785">
    <property type="entry name" value="Aldolase_TIM"/>
</dbReference>
<evidence type="ECO:0000256" key="3">
    <source>
        <dbReference type="ARBA" id="ARBA00009400"/>
    </source>
</evidence>
<dbReference type="GO" id="GO:0005737">
    <property type="term" value="C:cytoplasm"/>
    <property type="evidence" value="ECO:0007669"/>
    <property type="project" value="TreeGrafter"/>
</dbReference>
<feature type="binding site" evidence="13">
    <location>
        <position position="207"/>
    </location>
    <ligand>
        <name>substrate</name>
    </ligand>
</feature>
<evidence type="ECO:0000256" key="4">
    <source>
        <dbReference type="ARBA" id="ARBA00011218"/>
    </source>
</evidence>
<dbReference type="EMBL" id="NDHY01000002">
    <property type="protein sequence ID" value="RII00801.1"/>
    <property type="molecule type" value="Genomic_DNA"/>
</dbReference>
<dbReference type="Gene3D" id="3.20.20.70">
    <property type="entry name" value="Aldolase class I"/>
    <property type="match status" value="1"/>
</dbReference>
<dbReference type="InterPro" id="IPR022412">
    <property type="entry name" value="Quinolinate_PRibosylTrfase_N"/>
</dbReference>
<feature type="domain" description="Quinolinate phosphoribosyl transferase N-terminal" evidence="15">
    <location>
        <begin position="32"/>
        <end position="119"/>
    </location>
</feature>
<accession>A0A399FX99</accession>
<evidence type="ECO:0000256" key="7">
    <source>
        <dbReference type="ARBA" id="ARBA00022676"/>
    </source>
</evidence>
<evidence type="ECO:0000256" key="1">
    <source>
        <dbReference type="ARBA" id="ARBA00003237"/>
    </source>
</evidence>
<dbReference type="AlphaFoldDB" id="A0A399FX99"/>
<dbReference type="InterPro" id="IPR002638">
    <property type="entry name" value="Quinolinate_PRibosylTrfase_C"/>
</dbReference>
<evidence type="ECO:0000256" key="10">
    <source>
        <dbReference type="ARBA" id="ARBA00047445"/>
    </source>
</evidence>
<dbReference type="NCBIfam" id="TIGR00078">
    <property type="entry name" value="nadC"/>
    <property type="match status" value="1"/>
</dbReference>
<evidence type="ECO:0000256" key="12">
    <source>
        <dbReference type="PIRNR" id="PIRNR006250"/>
    </source>
</evidence>
<dbReference type="Pfam" id="PF01729">
    <property type="entry name" value="QRPTase_C"/>
    <property type="match status" value="1"/>
</dbReference>
<comment type="pathway">
    <text evidence="2">Cofactor biosynthesis; NAD(+) biosynthesis; nicotinate D-ribonucleotide from quinolinate: step 1/1.</text>
</comment>
<feature type="binding site" evidence="13">
    <location>
        <begin position="142"/>
        <end position="144"/>
    </location>
    <ligand>
        <name>substrate</name>
    </ligand>
</feature>
<dbReference type="FunFam" id="3.20.20.70:FF:000030">
    <property type="entry name" value="Nicotinate-nucleotide pyrophosphorylase, carboxylating"/>
    <property type="match status" value="1"/>
</dbReference>
<dbReference type="Pfam" id="PF02749">
    <property type="entry name" value="QRPTase_N"/>
    <property type="match status" value="1"/>
</dbReference>